<reference evidence="2 3" key="1">
    <citation type="submission" date="2021-06" db="EMBL/GenBank/DDBJ databases">
        <authorList>
            <person name="Kallberg Y."/>
            <person name="Tangrot J."/>
            <person name="Rosling A."/>
        </authorList>
    </citation>
    <scope>NUCLEOTIDE SEQUENCE [LARGE SCALE GENOMIC DNA]</scope>
    <source>
        <strain evidence="2 3">120-4 pot B 10/14</strain>
    </source>
</reference>
<feature type="compositionally biased region" description="Basic and acidic residues" evidence="1">
    <location>
        <begin position="11"/>
        <end position="25"/>
    </location>
</feature>
<organism evidence="2 3">
    <name type="scientific">Gigaspora margarita</name>
    <dbReference type="NCBI Taxonomy" id="4874"/>
    <lineage>
        <taxon>Eukaryota</taxon>
        <taxon>Fungi</taxon>
        <taxon>Fungi incertae sedis</taxon>
        <taxon>Mucoromycota</taxon>
        <taxon>Glomeromycotina</taxon>
        <taxon>Glomeromycetes</taxon>
        <taxon>Diversisporales</taxon>
        <taxon>Gigasporaceae</taxon>
        <taxon>Gigaspora</taxon>
    </lineage>
</organism>
<evidence type="ECO:0000256" key="1">
    <source>
        <dbReference type="SAM" id="MobiDB-lite"/>
    </source>
</evidence>
<accession>A0ABN7UZ87</accession>
<gene>
    <name evidence="2" type="ORF">GMARGA_LOCUS12464</name>
</gene>
<feature type="compositionally biased region" description="Low complexity" evidence="1">
    <location>
        <begin position="26"/>
        <end position="60"/>
    </location>
</feature>
<dbReference type="Proteomes" id="UP000789901">
    <property type="component" value="Unassembled WGS sequence"/>
</dbReference>
<dbReference type="EMBL" id="CAJVQB010007620">
    <property type="protein sequence ID" value="CAG8706308.1"/>
    <property type="molecule type" value="Genomic_DNA"/>
</dbReference>
<proteinExistence type="predicted"/>
<name>A0ABN7UZ87_GIGMA</name>
<comment type="caution">
    <text evidence="2">The sequence shown here is derived from an EMBL/GenBank/DDBJ whole genome shotgun (WGS) entry which is preliminary data.</text>
</comment>
<keyword evidence="3" id="KW-1185">Reference proteome</keyword>
<feature type="region of interest" description="Disordered" evidence="1">
    <location>
        <begin position="1"/>
        <end position="75"/>
    </location>
</feature>
<protein>
    <submittedName>
        <fullName evidence="2">23337_t:CDS:1</fullName>
    </submittedName>
</protein>
<evidence type="ECO:0000313" key="3">
    <source>
        <dbReference type="Proteomes" id="UP000789901"/>
    </source>
</evidence>
<sequence>MKRPTIPETVTRNDDTKSDNTKDKFSCSSCNDDTNNNEATFYTENNNTKSCNTENNNIENNDTEKTRTTAPERQH</sequence>
<evidence type="ECO:0000313" key="2">
    <source>
        <dbReference type="EMBL" id="CAG8706308.1"/>
    </source>
</evidence>
<feature type="compositionally biased region" description="Basic and acidic residues" evidence="1">
    <location>
        <begin position="62"/>
        <end position="75"/>
    </location>
</feature>